<evidence type="ECO:0000256" key="6">
    <source>
        <dbReference type="ARBA" id="ARBA00023242"/>
    </source>
</evidence>
<reference evidence="9 10" key="1">
    <citation type="submission" date="2022-12" db="EMBL/GenBank/DDBJ databases">
        <title>Chromosome-level genome of Tegillarca granosa.</title>
        <authorList>
            <person name="Kim J."/>
        </authorList>
    </citation>
    <scope>NUCLEOTIDE SEQUENCE [LARGE SCALE GENOMIC DNA]</scope>
    <source>
        <strain evidence="9">Teg-2019</strain>
        <tissue evidence="9">Adductor muscle</tissue>
    </source>
</reference>
<keyword evidence="4" id="KW-0963">Cytoplasm</keyword>
<dbReference type="CDD" id="cd14367">
    <property type="entry name" value="CUE_CUED2"/>
    <property type="match status" value="1"/>
</dbReference>
<dbReference type="PROSITE" id="PS51140">
    <property type="entry name" value="CUE"/>
    <property type="match status" value="1"/>
</dbReference>
<evidence type="ECO:0000256" key="3">
    <source>
        <dbReference type="ARBA" id="ARBA00006106"/>
    </source>
</evidence>
<evidence type="ECO:0000313" key="10">
    <source>
        <dbReference type="Proteomes" id="UP001217089"/>
    </source>
</evidence>
<name>A0ABQ9FD85_TEGGR</name>
<dbReference type="InterPro" id="IPR009060">
    <property type="entry name" value="UBA-like_sf"/>
</dbReference>
<keyword evidence="10" id="KW-1185">Reference proteome</keyword>
<dbReference type="InterPro" id="IPR039805">
    <property type="entry name" value="CUE_CUED2"/>
</dbReference>
<sequence>MFTTRKSKMSIIDKPPLINTPIPNVSFSVHYWMATASKESLIKTSILKFLSKHDLEANVELIDDVILSYIISILEDLGDDTNAEENIDVDQFVEMMDAYISGFATIDSVKVVEWMFELASMLSVKVTDEDNNDSNETRITNGLTSLTLQEENKCNMNSSEEGEEENGNNDSGNSEECDKIVESLLEMFPTLCTMEIAHCLSLSNGDPEEAVQLILHRQETGDSIKPSPTKGSEAKEKTRNKYKQAAVLDEKDIKDKVLARYSYVDEKADEKTYIPKEPKQQPKKMIRYLDGKIVSTKGERYTELKKEDTEEMKKTYINLKPAKKYRFH</sequence>
<dbReference type="PANTHER" id="PTHR12493:SF0">
    <property type="entry name" value="CUE DOMAIN-CONTAINING PROTEIN 2"/>
    <property type="match status" value="1"/>
</dbReference>
<evidence type="ECO:0000256" key="7">
    <source>
        <dbReference type="SAM" id="MobiDB-lite"/>
    </source>
</evidence>
<feature type="compositionally biased region" description="Polar residues" evidence="7">
    <location>
        <begin position="137"/>
        <end position="149"/>
    </location>
</feature>
<organism evidence="9 10">
    <name type="scientific">Tegillarca granosa</name>
    <name type="common">Malaysian cockle</name>
    <name type="synonym">Anadara granosa</name>
    <dbReference type="NCBI Taxonomy" id="220873"/>
    <lineage>
        <taxon>Eukaryota</taxon>
        <taxon>Metazoa</taxon>
        <taxon>Spiralia</taxon>
        <taxon>Lophotrochozoa</taxon>
        <taxon>Mollusca</taxon>
        <taxon>Bivalvia</taxon>
        <taxon>Autobranchia</taxon>
        <taxon>Pteriomorphia</taxon>
        <taxon>Arcoida</taxon>
        <taxon>Arcoidea</taxon>
        <taxon>Arcidae</taxon>
        <taxon>Tegillarca</taxon>
    </lineage>
</organism>
<dbReference type="EMBL" id="JARBDR010000337">
    <property type="protein sequence ID" value="KAJ8314596.1"/>
    <property type="molecule type" value="Genomic_DNA"/>
</dbReference>
<evidence type="ECO:0000256" key="4">
    <source>
        <dbReference type="ARBA" id="ARBA00022490"/>
    </source>
</evidence>
<evidence type="ECO:0000313" key="9">
    <source>
        <dbReference type="EMBL" id="KAJ8314596.1"/>
    </source>
</evidence>
<dbReference type="Proteomes" id="UP001217089">
    <property type="component" value="Unassembled WGS sequence"/>
</dbReference>
<feature type="region of interest" description="Disordered" evidence="7">
    <location>
        <begin position="129"/>
        <end position="175"/>
    </location>
</feature>
<gene>
    <name evidence="9" type="ORF">KUTeg_006746</name>
</gene>
<comment type="similarity">
    <text evidence="3">Belongs to the CUEDC2 family.</text>
</comment>
<comment type="subcellular location">
    <subcellularLocation>
        <location evidence="2">Cytoplasm</location>
    </subcellularLocation>
    <subcellularLocation>
        <location evidence="1">Nucleus</location>
    </subcellularLocation>
</comment>
<accession>A0ABQ9FD85</accession>
<evidence type="ECO:0000256" key="1">
    <source>
        <dbReference type="ARBA" id="ARBA00004123"/>
    </source>
</evidence>
<protein>
    <recommendedName>
        <fullName evidence="8">CUE domain-containing protein</fullName>
    </recommendedName>
</protein>
<feature type="region of interest" description="Disordered" evidence="7">
    <location>
        <begin position="218"/>
        <end position="237"/>
    </location>
</feature>
<dbReference type="SUPFAM" id="SSF46934">
    <property type="entry name" value="UBA-like"/>
    <property type="match status" value="1"/>
</dbReference>
<keyword evidence="5" id="KW-0833">Ubl conjugation pathway</keyword>
<evidence type="ECO:0000259" key="8">
    <source>
        <dbReference type="PROSITE" id="PS51140"/>
    </source>
</evidence>
<feature type="domain" description="CUE" evidence="8">
    <location>
        <begin position="176"/>
        <end position="219"/>
    </location>
</feature>
<evidence type="ECO:0000256" key="2">
    <source>
        <dbReference type="ARBA" id="ARBA00004496"/>
    </source>
</evidence>
<dbReference type="PANTHER" id="PTHR12493">
    <property type="entry name" value="CUE DOMAIN CONTAINING 2"/>
    <property type="match status" value="1"/>
</dbReference>
<comment type="caution">
    <text evidence="9">The sequence shown here is derived from an EMBL/GenBank/DDBJ whole genome shotgun (WGS) entry which is preliminary data.</text>
</comment>
<evidence type="ECO:0000256" key="5">
    <source>
        <dbReference type="ARBA" id="ARBA00022786"/>
    </source>
</evidence>
<dbReference type="InterPro" id="IPR003892">
    <property type="entry name" value="CUE"/>
</dbReference>
<keyword evidence="6" id="KW-0539">Nucleus</keyword>
<proteinExistence type="inferred from homology"/>